<dbReference type="Gene3D" id="3.40.50.620">
    <property type="entry name" value="HUPs"/>
    <property type="match status" value="1"/>
</dbReference>
<dbReference type="PANTHER" id="PTHR43284">
    <property type="entry name" value="ASPARAGINE SYNTHETASE (GLUTAMINE-HYDROLYZING)"/>
    <property type="match status" value="1"/>
</dbReference>
<organism evidence="5 6">
    <name type="scientific">Aurantiacibacter luteus</name>
    <dbReference type="NCBI Taxonomy" id="1581420"/>
    <lineage>
        <taxon>Bacteria</taxon>
        <taxon>Pseudomonadati</taxon>
        <taxon>Pseudomonadota</taxon>
        <taxon>Alphaproteobacteria</taxon>
        <taxon>Sphingomonadales</taxon>
        <taxon>Erythrobacteraceae</taxon>
        <taxon>Aurantiacibacter</taxon>
    </lineage>
</organism>
<dbReference type="STRING" id="1581420.AAW00_04615"/>
<dbReference type="InterPro" id="IPR051786">
    <property type="entry name" value="ASN_synthetase/amidase"/>
</dbReference>
<dbReference type="PANTHER" id="PTHR43284:SF1">
    <property type="entry name" value="ASPARAGINE SYNTHETASE"/>
    <property type="match status" value="1"/>
</dbReference>
<proteinExistence type="predicted"/>
<dbReference type="CDD" id="cd01991">
    <property type="entry name" value="Asn_synthase_B_C"/>
    <property type="match status" value="1"/>
</dbReference>
<dbReference type="Proteomes" id="UP000053464">
    <property type="component" value="Unassembled WGS sequence"/>
</dbReference>
<dbReference type="Pfam" id="PF00733">
    <property type="entry name" value="Asn_synthase"/>
    <property type="match status" value="1"/>
</dbReference>
<dbReference type="GO" id="GO:0005829">
    <property type="term" value="C:cytosol"/>
    <property type="evidence" value="ECO:0007669"/>
    <property type="project" value="TreeGrafter"/>
</dbReference>
<dbReference type="GO" id="GO:0004066">
    <property type="term" value="F:asparagine synthase (glutamine-hydrolyzing) activity"/>
    <property type="evidence" value="ECO:0007669"/>
    <property type="project" value="UniProtKB-EC"/>
</dbReference>
<dbReference type="EMBL" id="LBHB01000001">
    <property type="protein sequence ID" value="KLE35684.1"/>
    <property type="molecule type" value="Genomic_DNA"/>
</dbReference>
<dbReference type="InterPro" id="IPR001962">
    <property type="entry name" value="Asn_synthase"/>
</dbReference>
<comment type="catalytic activity">
    <reaction evidence="3">
        <text>L-aspartate + L-glutamine + ATP + H2O = L-asparagine + L-glutamate + AMP + diphosphate + H(+)</text>
        <dbReference type="Rhea" id="RHEA:12228"/>
        <dbReference type="ChEBI" id="CHEBI:15377"/>
        <dbReference type="ChEBI" id="CHEBI:15378"/>
        <dbReference type="ChEBI" id="CHEBI:29985"/>
        <dbReference type="ChEBI" id="CHEBI:29991"/>
        <dbReference type="ChEBI" id="CHEBI:30616"/>
        <dbReference type="ChEBI" id="CHEBI:33019"/>
        <dbReference type="ChEBI" id="CHEBI:58048"/>
        <dbReference type="ChEBI" id="CHEBI:58359"/>
        <dbReference type="ChEBI" id="CHEBI:456215"/>
        <dbReference type="EC" id="6.3.5.4"/>
    </reaction>
</comment>
<keyword evidence="6" id="KW-1185">Reference proteome</keyword>
<dbReference type="SUPFAM" id="SSF52402">
    <property type="entry name" value="Adenine nucleotide alpha hydrolases-like"/>
    <property type="match status" value="1"/>
</dbReference>
<name>A0A0G9MYR9_9SPHN</name>
<dbReference type="EC" id="6.3.5.4" evidence="2"/>
<dbReference type="PATRIC" id="fig|1581420.6.peg.930"/>
<accession>A0A0G9MYR9</accession>
<evidence type="ECO:0000256" key="3">
    <source>
        <dbReference type="ARBA" id="ARBA00048741"/>
    </source>
</evidence>
<comment type="pathway">
    <text evidence="1">Amino-acid biosynthesis; L-asparagine biosynthesis; L-asparagine from L-aspartate (L-Gln route): step 1/1.</text>
</comment>
<evidence type="ECO:0000256" key="1">
    <source>
        <dbReference type="ARBA" id="ARBA00005187"/>
    </source>
</evidence>
<gene>
    <name evidence="5" type="ORF">AAW00_04615</name>
</gene>
<evidence type="ECO:0000313" key="5">
    <source>
        <dbReference type="EMBL" id="KLE35684.1"/>
    </source>
</evidence>
<dbReference type="AlphaFoldDB" id="A0A0G9MYR9"/>
<comment type="caution">
    <text evidence="5">The sequence shown here is derived from an EMBL/GenBank/DDBJ whole genome shotgun (WGS) entry which is preliminary data.</text>
</comment>
<evidence type="ECO:0000259" key="4">
    <source>
        <dbReference type="Pfam" id="PF00733"/>
    </source>
</evidence>
<reference evidence="5 6" key="1">
    <citation type="submission" date="2015-04" db="EMBL/GenBank/DDBJ databases">
        <title>The draft genome sequence of Erythrobacter luteus KA37.</title>
        <authorList>
            <person name="Zhuang L."/>
            <person name="Liu Y."/>
            <person name="Shao Z."/>
        </authorList>
    </citation>
    <scope>NUCLEOTIDE SEQUENCE [LARGE SCALE GENOMIC DNA]</scope>
    <source>
        <strain evidence="5 6">KA37</strain>
    </source>
</reference>
<dbReference type="InterPro" id="IPR014729">
    <property type="entry name" value="Rossmann-like_a/b/a_fold"/>
</dbReference>
<dbReference type="GO" id="GO:0006529">
    <property type="term" value="P:asparagine biosynthetic process"/>
    <property type="evidence" value="ECO:0007669"/>
    <property type="project" value="InterPro"/>
</dbReference>
<evidence type="ECO:0000313" key="6">
    <source>
        <dbReference type="Proteomes" id="UP000053464"/>
    </source>
</evidence>
<sequence length="185" mass="19356">MADVSVGAFLSAGIDSGALVGLMCDAGQSAIERVTLSFAEYRGTAADESPLAERVALTYGTRHTTRVVTAEEFTDDLPAIIAAMDQPSIDGINTWFVSKAARELGLKVAISGVGGDELMGGYPSFRDVPRWVKTLAAPAAVPLLGTAIRRGVMLVGAPALRRQPEGRRHARIRGTFPALGSFAGA</sequence>
<evidence type="ECO:0000256" key="2">
    <source>
        <dbReference type="ARBA" id="ARBA00012737"/>
    </source>
</evidence>
<feature type="domain" description="Asparagine synthetase" evidence="4">
    <location>
        <begin position="1"/>
        <end position="161"/>
    </location>
</feature>
<protein>
    <recommendedName>
        <fullName evidence="2">asparagine synthase (glutamine-hydrolyzing)</fullName>
        <ecNumber evidence="2">6.3.5.4</ecNumber>
    </recommendedName>
</protein>